<dbReference type="Proteomes" id="UP000808337">
    <property type="component" value="Unassembled WGS sequence"/>
</dbReference>
<protein>
    <submittedName>
        <fullName evidence="1">Chaperone modulator CbpM</fullName>
    </submittedName>
</protein>
<gene>
    <name evidence="1" type="ORF">IPP15_07600</name>
</gene>
<accession>A0A9D7SUA9</accession>
<dbReference type="Gene3D" id="1.10.1660.10">
    <property type="match status" value="1"/>
</dbReference>
<evidence type="ECO:0000313" key="1">
    <source>
        <dbReference type="EMBL" id="MBK9982274.1"/>
    </source>
</evidence>
<dbReference type="Pfam" id="PF13591">
    <property type="entry name" value="MerR_2"/>
    <property type="match status" value="1"/>
</dbReference>
<proteinExistence type="predicted"/>
<organism evidence="1 2">
    <name type="scientific">Candidatus Opimibacter skivensis</name>
    <dbReference type="NCBI Taxonomy" id="2982028"/>
    <lineage>
        <taxon>Bacteria</taxon>
        <taxon>Pseudomonadati</taxon>
        <taxon>Bacteroidota</taxon>
        <taxon>Saprospiria</taxon>
        <taxon>Saprospirales</taxon>
        <taxon>Saprospiraceae</taxon>
        <taxon>Candidatus Opimibacter</taxon>
    </lineage>
</organism>
<dbReference type="EMBL" id="JADKGY010000006">
    <property type="protein sequence ID" value="MBK9982274.1"/>
    <property type="molecule type" value="Genomic_DNA"/>
</dbReference>
<comment type="caution">
    <text evidence="1">The sequence shown here is derived from an EMBL/GenBank/DDBJ whole genome shotgun (WGS) entry which is preliminary data.</text>
</comment>
<reference evidence="1 2" key="1">
    <citation type="submission" date="2020-10" db="EMBL/GenBank/DDBJ databases">
        <title>Connecting structure to function with the recovery of over 1000 high-quality activated sludge metagenome-assembled genomes encoding full-length rRNA genes using long-read sequencing.</title>
        <authorList>
            <person name="Singleton C.M."/>
            <person name="Petriglieri F."/>
            <person name="Kristensen J.M."/>
            <person name="Kirkegaard R.H."/>
            <person name="Michaelsen T.Y."/>
            <person name="Andersen M.H."/>
            <person name="Karst S.M."/>
            <person name="Dueholm M.S."/>
            <person name="Nielsen P.H."/>
            <person name="Albertsen M."/>
        </authorList>
    </citation>
    <scope>NUCLEOTIDE SEQUENCE [LARGE SCALE GENOMIC DNA]</scope>
    <source>
        <strain evidence="1">Ribe_18-Q3-R11-54_MAXAC.273</strain>
    </source>
</reference>
<evidence type="ECO:0000313" key="2">
    <source>
        <dbReference type="Proteomes" id="UP000808337"/>
    </source>
</evidence>
<name>A0A9D7SUA9_9BACT</name>
<dbReference type="AlphaFoldDB" id="A0A9D7SUA9"/>
<sequence length="100" mass="11775">MATKNIISVDQFCQHYGIDVSFINSLIDHGLTEITIVENSPYIPVKQIKDIERMMRMHYDLEINMEGIEAISHLLERMNLLQKELNVFKNRLLFYESDQS</sequence>